<dbReference type="RefSeq" id="WP_086632176.1">
    <property type="nucleotide sequence ID" value="NZ_JOPB01000005.1"/>
</dbReference>
<keyword evidence="2" id="KW-0456">Lyase</keyword>
<comment type="caution">
    <text evidence="4">The sequence shown here is derived from an EMBL/GenBank/DDBJ whole genome shotgun (WGS) entry which is preliminary data.</text>
</comment>
<dbReference type="InterPro" id="IPR013974">
    <property type="entry name" value="SAF"/>
</dbReference>
<evidence type="ECO:0000259" key="3">
    <source>
        <dbReference type="SMART" id="SM00858"/>
    </source>
</evidence>
<name>A0A251ZVT2_9PROT</name>
<protein>
    <submittedName>
        <fullName evidence="4">Altronate hydrolase</fullName>
    </submittedName>
</protein>
<dbReference type="Proteomes" id="UP000194946">
    <property type="component" value="Unassembled WGS sequence"/>
</dbReference>
<dbReference type="PANTHER" id="PTHR30536:SF5">
    <property type="entry name" value="ALTRONATE DEHYDRATASE"/>
    <property type="match status" value="1"/>
</dbReference>
<dbReference type="GO" id="GO:0016829">
    <property type="term" value="F:lyase activity"/>
    <property type="evidence" value="ECO:0007669"/>
    <property type="project" value="UniProtKB-KW"/>
</dbReference>
<dbReference type="AlphaFoldDB" id="A0A251ZVT2"/>
<dbReference type="Pfam" id="PF08666">
    <property type="entry name" value="SAF"/>
    <property type="match status" value="1"/>
</dbReference>
<accession>A0A251ZVT2</accession>
<dbReference type="SMART" id="SM00858">
    <property type="entry name" value="SAF"/>
    <property type="match status" value="1"/>
</dbReference>
<dbReference type="GO" id="GO:0019698">
    <property type="term" value="P:D-galacturonate catabolic process"/>
    <property type="evidence" value="ECO:0007669"/>
    <property type="project" value="TreeGrafter"/>
</dbReference>
<sequence>MQKILQIEDTDNLIVALKDLKKGESFIIDNKEVVLTTDVKAKHKFTTEAIAVDGVVSLYGTAVGKATKPIAKGEAVTTENLRHYAAPVSLENETPYQWNKPDVTAHKNDHFLGYKREDGRIGTANYWLVFPLVFCQNRNVTKLTDTLNEVLGYSKQNTLKEFALELTNNKIPSTPKIKKPFPHIEGVRCITVTSGCGGTASDSLAMCDILAAYADHPNVVGITVFILGCEKAQREFFQEALDKRNPNFNKPTLYYRQQEWESEESMMQAALKETFNAMKKVPHTTRVNVPLSHLKIGVKCGGSDGFSGISANPAMGLVSDWVVALGGSSALSEFPELCGAEGDIVHRCITVQNKQKFLDLMKTYEKSANFFGTSISDNPSPGNIANGLITDAIKSTGAARKGGRSPVVEVCDYSEPMANQGLSLVCTPGNDVEAVTGLVAAGCNVVIFSTGLGTPTGNPIVPVIKISTNSEISNRLNDMIDFDCGEIIEGKPLPEVSKGLLKRVVETASGSYQVKADRLEQFDFIFWKRSVDL</sequence>
<dbReference type="Pfam" id="PF04295">
    <property type="entry name" value="GD_AH_second"/>
    <property type="match status" value="1"/>
</dbReference>
<keyword evidence="5" id="KW-1185">Reference proteome</keyword>
<dbReference type="InterPro" id="IPR007392">
    <property type="entry name" value="GD_AH_second"/>
</dbReference>
<dbReference type="GO" id="GO:0016787">
    <property type="term" value="F:hydrolase activity"/>
    <property type="evidence" value="ECO:0007669"/>
    <property type="project" value="UniProtKB-KW"/>
</dbReference>
<dbReference type="PANTHER" id="PTHR30536">
    <property type="entry name" value="ALTRONATE/GALACTARATE DEHYDRATASE"/>
    <property type="match status" value="1"/>
</dbReference>
<dbReference type="Pfam" id="PF20629">
    <property type="entry name" value="GD_AH_C"/>
    <property type="match status" value="1"/>
</dbReference>
<evidence type="ECO:0000256" key="2">
    <source>
        <dbReference type="ARBA" id="ARBA00023239"/>
    </source>
</evidence>
<reference evidence="5" key="1">
    <citation type="submission" date="2014-06" db="EMBL/GenBank/DDBJ databases">
        <authorList>
            <person name="Winans N.J."/>
            <person name="Newell P.D."/>
            <person name="Douglas A.E."/>
        </authorList>
    </citation>
    <scope>NUCLEOTIDE SEQUENCE [LARGE SCALE GENOMIC DNA]</scope>
    <source>
        <strain evidence="5">DmL_052</strain>
    </source>
</reference>
<dbReference type="Gene3D" id="2.30.130.110">
    <property type="match status" value="1"/>
</dbReference>
<dbReference type="InterPro" id="IPR048332">
    <property type="entry name" value="GD_AH_C"/>
</dbReference>
<evidence type="ECO:0000313" key="5">
    <source>
        <dbReference type="Proteomes" id="UP000194946"/>
    </source>
</evidence>
<keyword evidence="4" id="KW-0378">Hydrolase</keyword>
<evidence type="ECO:0000256" key="1">
    <source>
        <dbReference type="ARBA" id="ARBA00010986"/>
    </source>
</evidence>
<gene>
    <name evidence="4" type="ORF">HK18_07720</name>
</gene>
<dbReference type="InterPro" id="IPR052172">
    <property type="entry name" value="UxaA_altronate/galactarate_dh"/>
</dbReference>
<evidence type="ECO:0000313" key="4">
    <source>
        <dbReference type="EMBL" id="OUI78759.1"/>
    </source>
</evidence>
<comment type="similarity">
    <text evidence="1">Belongs to the UxaA family.</text>
</comment>
<feature type="domain" description="SAF" evidence="3">
    <location>
        <begin position="11"/>
        <end position="82"/>
    </location>
</feature>
<proteinExistence type="inferred from homology"/>
<dbReference type="EMBL" id="JOPB01000005">
    <property type="protein sequence ID" value="OUI78759.1"/>
    <property type="molecule type" value="Genomic_DNA"/>
</dbReference>
<organism evidence="4 5">
    <name type="scientific">Commensalibacter intestini</name>
    <dbReference type="NCBI Taxonomy" id="479936"/>
    <lineage>
        <taxon>Bacteria</taxon>
        <taxon>Pseudomonadati</taxon>
        <taxon>Pseudomonadota</taxon>
        <taxon>Alphaproteobacteria</taxon>
        <taxon>Acetobacterales</taxon>
        <taxon>Acetobacteraceae</taxon>
    </lineage>
</organism>